<evidence type="ECO:0000313" key="2">
    <source>
        <dbReference type="Proteomes" id="UP000615446"/>
    </source>
</evidence>
<dbReference type="EMBL" id="BLAL01000304">
    <property type="protein sequence ID" value="GET02092.1"/>
    <property type="molecule type" value="Genomic_DNA"/>
</dbReference>
<evidence type="ECO:0000313" key="1">
    <source>
        <dbReference type="EMBL" id="GET02092.1"/>
    </source>
</evidence>
<reference evidence="1" key="1">
    <citation type="submission" date="2019-10" db="EMBL/GenBank/DDBJ databases">
        <title>Conservation and host-specific expression of non-tandemly repeated heterogenous ribosome RNA gene in arbuscular mycorrhizal fungi.</title>
        <authorList>
            <person name="Maeda T."/>
            <person name="Kobayashi Y."/>
            <person name="Nakagawa T."/>
            <person name="Ezawa T."/>
            <person name="Yamaguchi K."/>
            <person name="Bino T."/>
            <person name="Nishimoto Y."/>
            <person name="Shigenobu S."/>
            <person name="Kawaguchi M."/>
        </authorList>
    </citation>
    <scope>NUCLEOTIDE SEQUENCE</scope>
    <source>
        <strain evidence="1">HR1</strain>
    </source>
</reference>
<dbReference type="Proteomes" id="UP000615446">
    <property type="component" value="Unassembled WGS sequence"/>
</dbReference>
<dbReference type="GO" id="GO:0016301">
    <property type="term" value="F:kinase activity"/>
    <property type="evidence" value="ECO:0007669"/>
    <property type="project" value="UniProtKB-KW"/>
</dbReference>
<accession>A0A8H3MDN5</accession>
<protein>
    <submittedName>
        <fullName evidence="1">Kinase-like domain-containing protein</fullName>
    </submittedName>
</protein>
<keyword evidence="1" id="KW-0808">Transferase</keyword>
<dbReference type="AlphaFoldDB" id="A0A8H3MDN5"/>
<comment type="caution">
    <text evidence="1">The sequence shown here is derived from an EMBL/GenBank/DDBJ whole genome shotgun (WGS) entry which is preliminary data.</text>
</comment>
<name>A0A8H3MDN5_9GLOM</name>
<organism evidence="1 2">
    <name type="scientific">Rhizophagus clarus</name>
    <dbReference type="NCBI Taxonomy" id="94130"/>
    <lineage>
        <taxon>Eukaryota</taxon>
        <taxon>Fungi</taxon>
        <taxon>Fungi incertae sedis</taxon>
        <taxon>Mucoromycota</taxon>
        <taxon>Glomeromycotina</taxon>
        <taxon>Glomeromycetes</taxon>
        <taxon>Glomerales</taxon>
        <taxon>Glomeraceae</taxon>
        <taxon>Rhizophagus</taxon>
    </lineage>
</organism>
<gene>
    <name evidence="1" type="ORF">RCL2_002847200</name>
</gene>
<sequence>MGFEWIPYDQFDDVKEISKNNLVISYSAMWKNGPLYWRSWNEYKRVPYKTVVLKYLAVLRNGPLCYNLRNQEYKRNPNDTIALRCLGNSRVIENLNDILKEYLFSKELWS</sequence>
<dbReference type="OrthoDB" id="2425774at2759"/>
<proteinExistence type="predicted"/>
<keyword evidence="1" id="KW-0418">Kinase</keyword>